<protein>
    <submittedName>
        <fullName evidence="2">Uncharacterized protein</fullName>
    </submittedName>
</protein>
<sequence>MTRDGRTETYGLWPDAHPDVADNGAGSDIRRNLEAGQRAMANRYFELDDAQAKRLEAALRENVEWRYTNTCASWARDTVHAVTGRHLDADDVLGFQTPRELVDSILELEHRQPTAPHAPLPVQDEPRSIDSLSTASLPREARQMLAGLLDDPQRRQAWHERVDSHRQALDAANRNEVDAARLGSIAAER</sequence>
<evidence type="ECO:0000313" key="3">
    <source>
        <dbReference type="Proteomes" id="UP001156873"/>
    </source>
</evidence>
<dbReference type="Proteomes" id="UP001156873">
    <property type="component" value="Unassembled WGS sequence"/>
</dbReference>
<name>A0ABT6JP07_9GAMM</name>
<evidence type="ECO:0000256" key="1">
    <source>
        <dbReference type="SAM" id="MobiDB-lite"/>
    </source>
</evidence>
<comment type="caution">
    <text evidence="2">The sequence shown here is derived from an EMBL/GenBank/DDBJ whole genome shotgun (WGS) entry which is preliminary data.</text>
</comment>
<dbReference type="RefSeq" id="WP_280576593.1">
    <property type="nucleotide sequence ID" value="NZ_JARXRO010000001.1"/>
</dbReference>
<organism evidence="2 3">
    <name type="scientific">Luteimonas kalidii</name>
    <dbReference type="NCBI Taxonomy" id="3042025"/>
    <lineage>
        <taxon>Bacteria</taxon>
        <taxon>Pseudomonadati</taxon>
        <taxon>Pseudomonadota</taxon>
        <taxon>Gammaproteobacteria</taxon>
        <taxon>Lysobacterales</taxon>
        <taxon>Lysobacteraceae</taxon>
        <taxon>Luteimonas</taxon>
    </lineage>
</organism>
<dbReference type="EMBL" id="JARXRO010000001">
    <property type="protein sequence ID" value="MDH5832419.1"/>
    <property type="molecule type" value="Genomic_DNA"/>
</dbReference>
<proteinExistence type="predicted"/>
<accession>A0ABT6JP07</accession>
<keyword evidence="3" id="KW-1185">Reference proteome</keyword>
<feature type="region of interest" description="Disordered" evidence="1">
    <location>
        <begin position="1"/>
        <end position="27"/>
    </location>
</feature>
<evidence type="ECO:0000313" key="2">
    <source>
        <dbReference type="EMBL" id="MDH5832419.1"/>
    </source>
</evidence>
<reference evidence="2 3" key="1">
    <citation type="submission" date="2023-04" db="EMBL/GenBank/DDBJ databases">
        <title>Luteimonas sp. M1R5S59.</title>
        <authorList>
            <person name="Sun J.-Q."/>
        </authorList>
    </citation>
    <scope>NUCLEOTIDE SEQUENCE [LARGE SCALE GENOMIC DNA]</scope>
    <source>
        <strain evidence="2 3">M1R5S59</strain>
    </source>
</reference>
<gene>
    <name evidence="2" type="ORF">QFW81_00530</name>
</gene>